<evidence type="ECO:0000256" key="4">
    <source>
        <dbReference type="ARBA" id="ARBA00022777"/>
    </source>
</evidence>
<evidence type="ECO:0000256" key="2">
    <source>
        <dbReference type="ARBA" id="ARBA00022679"/>
    </source>
</evidence>
<dbReference type="InterPro" id="IPR005467">
    <property type="entry name" value="His_kinase_dom"/>
</dbReference>
<keyword evidence="2" id="KW-0808">Transferase</keyword>
<keyword evidence="7" id="KW-1133">Transmembrane helix</keyword>
<dbReference type="Gene3D" id="3.30.565.10">
    <property type="entry name" value="Histidine kinase-like ATPase, C-terminal domain"/>
    <property type="match status" value="1"/>
</dbReference>
<feature type="transmembrane region" description="Helical" evidence="7">
    <location>
        <begin position="174"/>
        <end position="195"/>
    </location>
</feature>
<dbReference type="Pfam" id="PF02518">
    <property type="entry name" value="HATPase_c"/>
    <property type="match status" value="1"/>
</dbReference>
<evidence type="ECO:0000256" key="6">
    <source>
        <dbReference type="ARBA" id="ARBA00023012"/>
    </source>
</evidence>
<dbReference type="InterPro" id="IPR039506">
    <property type="entry name" value="SPOB_a"/>
</dbReference>
<sequence length="531" mass="59857">MRKLLNMGLEAKINGILIGIITSIVVIISVFVLYDSTNEYYDNAERLSLQSAKTISFLPSLVNNQGLSEEAVQSIANQYIFENDIDFVIIKDSDGIIVTHPDPEFIGEYEAYDEHDAKTKLFGAYLTYETGRYQEPAIVSTAPIYQGDEFRVLEGVVKAGYFKSSITSNILDKLSTLIIIVVVFLLLSMLVSRLFTRYIKSQTLGYEPREITTILKNREKIFSSLDEGIIAADHSGNITYANESGKSFLPSNHDGANNIFHALPPEVGEMLKEEESIAERYFGVTIDGREIVILMKYLYEKEEAVGRIFILRDISAIAKLTNKLTVVESLFDDLRAQSHEYKNKLHLISGLLEMDKYQQIREVLNDEIDNFDSYNSSLVNIKEEHIKALLIAKMNKSSEKRIPFNINEESQLDKAAVSEGMINPLITIISNLIDNAIEAVAGIEHPEVHFYIGNFEGWMEIIVEDNGSGFDDEGKLFEKGFSTKGTKEERGYGLYNVNNNINALNGYLDFSHTDGVTRFIAEIPYQKEGNE</sequence>
<evidence type="ECO:0000256" key="3">
    <source>
        <dbReference type="ARBA" id="ARBA00022741"/>
    </source>
</evidence>
<dbReference type="InterPro" id="IPR036890">
    <property type="entry name" value="HATPase_C_sf"/>
</dbReference>
<keyword evidence="4 9" id="KW-0418">Kinase</keyword>
<dbReference type="SMART" id="SM00387">
    <property type="entry name" value="HATPase_c"/>
    <property type="match status" value="1"/>
</dbReference>
<dbReference type="PANTHER" id="PTHR40448">
    <property type="entry name" value="TWO-COMPONENT SENSOR HISTIDINE KINASE"/>
    <property type="match status" value="1"/>
</dbReference>
<dbReference type="SUPFAM" id="SSF103190">
    <property type="entry name" value="Sensory domain-like"/>
    <property type="match status" value="1"/>
</dbReference>
<dbReference type="Gene3D" id="3.30.450.20">
    <property type="entry name" value="PAS domain"/>
    <property type="match status" value="2"/>
</dbReference>
<name>A0ABV2E8L4_9STAP</name>
<keyword evidence="1" id="KW-0597">Phosphoprotein</keyword>
<proteinExistence type="predicted"/>
<dbReference type="GO" id="GO:0016301">
    <property type="term" value="F:kinase activity"/>
    <property type="evidence" value="ECO:0007669"/>
    <property type="project" value="UniProtKB-KW"/>
</dbReference>
<dbReference type="InterPro" id="IPR029151">
    <property type="entry name" value="Sensor-like_sf"/>
</dbReference>
<evidence type="ECO:0000259" key="8">
    <source>
        <dbReference type="PROSITE" id="PS50109"/>
    </source>
</evidence>
<keyword evidence="6" id="KW-0902">Two-component regulatory system</keyword>
<keyword evidence="7" id="KW-0812">Transmembrane</keyword>
<keyword evidence="10" id="KW-1185">Reference proteome</keyword>
<dbReference type="PROSITE" id="PS50109">
    <property type="entry name" value="HIS_KIN"/>
    <property type="match status" value="1"/>
</dbReference>
<feature type="domain" description="Histidine kinase" evidence="8">
    <location>
        <begin position="336"/>
        <end position="527"/>
    </location>
</feature>
<dbReference type="Pfam" id="PF14689">
    <property type="entry name" value="SPOB_a"/>
    <property type="match status" value="1"/>
</dbReference>
<keyword evidence="3" id="KW-0547">Nucleotide-binding</keyword>
<comment type="caution">
    <text evidence="9">The sequence shown here is derived from an EMBL/GenBank/DDBJ whole genome shotgun (WGS) entry which is preliminary data.</text>
</comment>
<protein>
    <submittedName>
        <fullName evidence="9">Sensor histidine kinase regulating citrate/malate metabolism</fullName>
    </submittedName>
</protein>
<evidence type="ECO:0000256" key="7">
    <source>
        <dbReference type="SAM" id="Phobius"/>
    </source>
</evidence>
<keyword evidence="7" id="KW-0472">Membrane</keyword>
<gene>
    <name evidence="9" type="ORF">ABHD89_001164</name>
</gene>
<dbReference type="PANTHER" id="PTHR40448:SF1">
    <property type="entry name" value="TWO-COMPONENT SENSOR HISTIDINE KINASE"/>
    <property type="match status" value="1"/>
</dbReference>
<reference evidence="9 10" key="1">
    <citation type="submission" date="2024-05" db="EMBL/GenBank/DDBJ databases">
        <title>Genomic Encyclopedia of Type Strains, Phase IV (KMG-IV): sequencing the most valuable type-strain genomes for metagenomic binning, comparative biology and taxonomic classification.</title>
        <authorList>
            <person name="Goeker M."/>
        </authorList>
    </citation>
    <scope>NUCLEOTIDE SEQUENCE [LARGE SCALE GENOMIC DNA]</scope>
    <source>
        <strain evidence="9 10">DSM 25286</strain>
    </source>
</reference>
<accession>A0ABV2E8L4</accession>
<dbReference type="SUPFAM" id="SSF55874">
    <property type="entry name" value="ATPase domain of HSP90 chaperone/DNA topoisomerase II/histidine kinase"/>
    <property type="match status" value="1"/>
</dbReference>
<keyword evidence="5" id="KW-0067">ATP-binding</keyword>
<dbReference type="Gene3D" id="1.10.287.130">
    <property type="match status" value="1"/>
</dbReference>
<organism evidence="9 10">
    <name type="scientific">Salinicoccus halitifaciens</name>
    <dbReference type="NCBI Taxonomy" id="1073415"/>
    <lineage>
        <taxon>Bacteria</taxon>
        <taxon>Bacillati</taxon>
        <taxon>Bacillota</taxon>
        <taxon>Bacilli</taxon>
        <taxon>Bacillales</taxon>
        <taxon>Staphylococcaceae</taxon>
        <taxon>Salinicoccus</taxon>
    </lineage>
</organism>
<dbReference type="InterPro" id="IPR003594">
    <property type="entry name" value="HATPase_dom"/>
</dbReference>
<evidence type="ECO:0000256" key="5">
    <source>
        <dbReference type="ARBA" id="ARBA00022840"/>
    </source>
</evidence>
<evidence type="ECO:0000313" key="10">
    <source>
        <dbReference type="Proteomes" id="UP001549019"/>
    </source>
</evidence>
<dbReference type="Proteomes" id="UP001549019">
    <property type="component" value="Unassembled WGS sequence"/>
</dbReference>
<dbReference type="RefSeq" id="WP_230821632.1">
    <property type="nucleotide sequence ID" value="NZ_JAJNCU010000003.1"/>
</dbReference>
<dbReference type="SUPFAM" id="SSF55890">
    <property type="entry name" value="Sporulation response regulatory protein Spo0B"/>
    <property type="match status" value="1"/>
</dbReference>
<evidence type="ECO:0000256" key="1">
    <source>
        <dbReference type="ARBA" id="ARBA00022553"/>
    </source>
</evidence>
<dbReference type="EMBL" id="JBDZDV010000002">
    <property type="protein sequence ID" value="MET3110762.1"/>
    <property type="molecule type" value="Genomic_DNA"/>
</dbReference>
<dbReference type="InterPro" id="IPR016120">
    <property type="entry name" value="Sig_transdc_His_kin_SpoOB"/>
</dbReference>
<evidence type="ECO:0000313" key="9">
    <source>
        <dbReference type="EMBL" id="MET3110762.1"/>
    </source>
</evidence>
<feature type="transmembrane region" description="Helical" evidence="7">
    <location>
        <begin position="12"/>
        <end position="34"/>
    </location>
</feature>